<gene>
    <name evidence="1" type="ORF">FVE85_7696</name>
</gene>
<keyword evidence="2" id="KW-1185">Reference proteome</keyword>
<accession>A0A5J4YJF5</accession>
<dbReference type="EMBL" id="VRMN01000014">
    <property type="protein sequence ID" value="KAA8491275.1"/>
    <property type="molecule type" value="Genomic_DNA"/>
</dbReference>
<dbReference type="GO" id="GO:0003676">
    <property type="term" value="F:nucleic acid binding"/>
    <property type="evidence" value="ECO:0007669"/>
    <property type="project" value="InterPro"/>
</dbReference>
<sequence>MGSTAAEREKDYTTRQIRAVKAARDLSRRLAYPSIKNLKEAIRNGGILNSGITVRDVDRAEAIWGPALAVIKGRSTGHVSPMESERAQQTEQDEALRTDIMFVNGYAFLVSVCKPQQYVLIDRVRSKSSEHLRAGLTSQISRMKGHGVTVKEIRSDPESGVESVIEWKKAQKVIPEILEAGEMVQAAERAIKQIKERMRCVLSGLRFVMPKSWTPFLAEYCVQRVNMMRSSVSPVETCEGR</sequence>
<dbReference type="InterPro" id="IPR036397">
    <property type="entry name" value="RNaseH_sf"/>
</dbReference>
<reference evidence="2" key="1">
    <citation type="journal article" date="2019" name="Nat. Commun.">
        <title>Expansion of phycobilisome linker gene families in mesophilic red algae.</title>
        <authorList>
            <person name="Lee J."/>
            <person name="Kim D."/>
            <person name="Bhattacharya D."/>
            <person name="Yoon H.S."/>
        </authorList>
    </citation>
    <scope>NUCLEOTIDE SEQUENCE [LARGE SCALE GENOMIC DNA]</scope>
    <source>
        <strain evidence="2">CCMP 1328</strain>
    </source>
</reference>
<protein>
    <submittedName>
        <fullName evidence="1">Uncharacterized protein</fullName>
    </submittedName>
</protein>
<evidence type="ECO:0000313" key="1">
    <source>
        <dbReference type="EMBL" id="KAA8491275.1"/>
    </source>
</evidence>
<proteinExistence type="predicted"/>
<comment type="caution">
    <text evidence="1">The sequence shown here is derived from an EMBL/GenBank/DDBJ whole genome shotgun (WGS) entry which is preliminary data.</text>
</comment>
<dbReference type="Proteomes" id="UP000324585">
    <property type="component" value="Unassembled WGS sequence"/>
</dbReference>
<dbReference type="Gene3D" id="3.30.420.10">
    <property type="entry name" value="Ribonuclease H-like superfamily/Ribonuclease H"/>
    <property type="match status" value="1"/>
</dbReference>
<name>A0A5J4YJF5_PORPP</name>
<organism evidence="1 2">
    <name type="scientific">Porphyridium purpureum</name>
    <name type="common">Red alga</name>
    <name type="synonym">Porphyridium cruentum</name>
    <dbReference type="NCBI Taxonomy" id="35688"/>
    <lineage>
        <taxon>Eukaryota</taxon>
        <taxon>Rhodophyta</taxon>
        <taxon>Bangiophyceae</taxon>
        <taxon>Porphyridiales</taxon>
        <taxon>Porphyridiaceae</taxon>
        <taxon>Porphyridium</taxon>
    </lineage>
</organism>
<dbReference type="AlphaFoldDB" id="A0A5J4YJF5"/>
<evidence type="ECO:0000313" key="2">
    <source>
        <dbReference type="Proteomes" id="UP000324585"/>
    </source>
</evidence>